<feature type="region of interest" description="Disordered" evidence="2">
    <location>
        <begin position="242"/>
        <end position="277"/>
    </location>
</feature>
<evidence type="ECO:0000259" key="3">
    <source>
        <dbReference type="Pfam" id="PF03959"/>
    </source>
</evidence>
<name>A0AAD6YIN3_9AGAR</name>
<dbReference type="GO" id="GO:0016787">
    <property type="term" value="F:hydrolase activity"/>
    <property type="evidence" value="ECO:0007669"/>
    <property type="project" value="UniProtKB-KW"/>
</dbReference>
<dbReference type="SUPFAM" id="SSF53474">
    <property type="entry name" value="alpha/beta-Hydrolases"/>
    <property type="match status" value="1"/>
</dbReference>
<dbReference type="AlphaFoldDB" id="A0AAD6YIN3"/>
<comment type="caution">
    <text evidence="4">The sequence shown here is derived from an EMBL/GenBank/DDBJ whole genome shotgun (WGS) entry which is preliminary data.</text>
</comment>
<dbReference type="GO" id="GO:0005634">
    <property type="term" value="C:nucleus"/>
    <property type="evidence" value="ECO:0007669"/>
    <property type="project" value="TreeGrafter"/>
</dbReference>
<dbReference type="InterPro" id="IPR005645">
    <property type="entry name" value="FSH-like_dom"/>
</dbReference>
<dbReference type="PANTHER" id="PTHR48070:SF6">
    <property type="entry name" value="ESTERASE OVCA2"/>
    <property type="match status" value="1"/>
</dbReference>
<dbReference type="Proteomes" id="UP001219525">
    <property type="component" value="Unassembled WGS sequence"/>
</dbReference>
<dbReference type="InterPro" id="IPR050593">
    <property type="entry name" value="LovG"/>
</dbReference>
<keyword evidence="5" id="KW-1185">Reference proteome</keyword>
<dbReference type="GO" id="GO:0005737">
    <property type="term" value="C:cytoplasm"/>
    <property type="evidence" value="ECO:0007669"/>
    <property type="project" value="TreeGrafter"/>
</dbReference>
<dbReference type="InterPro" id="IPR029058">
    <property type="entry name" value="AB_hydrolase_fold"/>
</dbReference>
<evidence type="ECO:0000313" key="5">
    <source>
        <dbReference type="Proteomes" id="UP001219525"/>
    </source>
</evidence>
<dbReference type="Gene3D" id="3.40.50.1820">
    <property type="entry name" value="alpha/beta hydrolase"/>
    <property type="match status" value="1"/>
</dbReference>
<feature type="compositionally biased region" description="Low complexity" evidence="2">
    <location>
        <begin position="244"/>
        <end position="260"/>
    </location>
</feature>
<sequence>MATTAGKKTVLALHGFSQNATIFAKRLGALRRQCGKAVEFVFVDAPIILQPADLVESTLASASESQPASTLDALDATDAIETEQARAWFRWMPHKSEAVGLPESIEFLRDVLKSRHFDGVIGFSQGAGMAGFLAALLERPHAYPAFLVDGQPPHPPFEFCVAVSGFRLPGPIGDVVFSSNYTTPTLHIIGRNDVVVIEERSRQLVRASENARVEEHDGGHFVPSKADWRRFLAAYLQDPGGNVPSPASSLPTTTPGSSAGNSGTVTPATADASLNRL</sequence>
<evidence type="ECO:0000256" key="2">
    <source>
        <dbReference type="SAM" id="MobiDB-lite"/>
    </source>
</evidence>
<evidence type="ECO:0000313" key="4">
    <source>
        <dbReference type="EMBL" id="KAJ7216518.1"/>
    </source>
</evidence>
<gene>
    <name evidence="4" type="ORF">GGX14DRAFT_605008</name>
</gene>
<evidence type="ECO:0000256" key="1">
    <source>
        <dbReference type="ARBA" id="ARBA00022801"/>
    </source>
</evidence>
<dbReference type="EMBL" id="JARJCW010000015">
    <property type="protein sequence ID" value="KAJ7216518.1"/>
    <property type="molecule type" value="Genomic_DNA"/>
</dbReference>
<feature type="domain" description="Serine hydrolase" evidence="3">
    <location>
        <begin position="7"/>
        <end position="230"/>
    </location>
</feature>
<dbReference type="PANTHER" id="PTHR48070">
    <property type="entry name" value="ESTERASE OVCA2"/>
    <property type="match status" value="1"/>
</dbReference>
<proteinExistence type="predicted"/>
<protein>
    <submittedName>
        <fullName evidence="4">FSH1-domain-containing protein</fullName>
    </submittedName>
</protein>
<reference evidence="4" key="1">
    <citation type="submission" date="2023-03" db="EMBL/GenBank/DDBJ databases">
        <title>Massive genome expansion in bonnet fungi (Mycena s.s.) driven by repeated elements and novel gene families across ecological guilds.</title>
        <authorList>
            <consortium name="Lawrence Berkeley National Laboratory"/>
            <person name="Harder C.B."/>
            <person name="Miyauchi S."/>
            <person name="Viragh M."/>
            <person name="Kuo A."/>
            <person name="Thoen E."/>
            <person name="Andreopoulos B."/>
            <person name="Lu D."/>
            <person name="Skrede I."/>
            <person name="Drula E."/>
            <person name="Henrissat B."/>
            <person name="Morin E."/>
            <person name="Kohler A."/>
            <person name="Barry K."/>
            <person name="LaButti K."/>
            <person name="Morin E."/>
            <person name="Salamov A."/>
            <person name="Lipzen A."/>
            <person name="Mereny Z."/>
            <person name="Hegedus B."/>
            <person name="Baldrian P."/>
            <person name="Stursova M."/>
            <person name="Weitz H."/>
            <person name="Taylor A."/>
            <person name="Grigoriev I.V."/>
            <person name="Nagy L.G."/>
            <person name="Martin F."/>
            <person name="Kauserud H."/>
        </authorList>
    </citation>
    <scope>NUCLEOTIDE SEQUENCE</scope>
    <source>
        <strain evidence="4">9144</strain>
    </source>
</reference>
<accession>A0AAD6YIN3</accession>
<dbReference type="Pfam" id="PF03959">
    <property type="entry name" value="FSH1"/>
    <property type="match status" value="1"/>
</dbReference>
<organism evidence="4 5">
    <name type="scientific">Mycena pura</name>
    <dbReference type="NCBI Taxonomy" id="153505"/>
    <lineage>
        <taxon>Eukaryota</taxon>
        <taxon>Fungi</taxon>
        <taxon>Dikarya</taxon>
        <taxon>Basidiomycota</taxon>
        <taxon>Agaricomycotina</taxon>
        <taxon>Agaricomycetes</taxon>
        <taxon>Agaricomycetidae</taxon>
        <taxon>Agaricales</taxon>
        <taxon>Marasmiineae</taxon>
        <taxon>Mycenaceae</taxon>
        <taxon>Mycena</taxon>
    </lineage>
</organism>
<keyword evidence="1" id="KW-0378">Hydrolase</keyword>